<dbReference type="AlphaFoldDB" id="A0A624F7M9"/>
<dbReference type="EMBL" id="AALHBX010000086">
    <property type="protein sequence ID" value="ECZ5738907.1"/>
    <property type="molecule type" value="Genomic_DNA"/>
</dbReference>
<evidence type="ECO:0000313" key="2">
    <source>
        <dbReference type="Proteomes" id="UP000421425"/>
    </source>
</evidence>
<evidence type="ECO:0000313" key="1">
    <source>
        <dbReference type="EMBL" id="ECZ5738907.1"/>
    </source>
</evidence>
<dbReference type="InterPro" id="IPR036052">
    <property type="entry name" value="TrpB-like_PALP_sf"/>
</dbReference>
<reference evidence="1 2" key="1">
    <citation type="submission" date="2019-10" db="EMBL/GenBank/DDBJ databases">
        <authorList>
            <consortium name="PulseNet: The National Subtyping Network for Foodborne Disease Surveillance"/>
            <person name="Tarr C.L."/>
            <person name="Trees E."/>
            <person name="Katz L.S."/>
            <person name="Carleton-Romer H.A."/>
            <person name="Stroika S."/>
            <person name="Kucerova Z."/>
            <person name="Roache K.F."/>
            <person name="Sabol A.L."/>
            <person name="Besser J."/>
            <person name="Gerner-Smidt P."/>
        </authorList>
    </citation>
    <scope>NUCLEOTIDE SEQUENCE [LARGE SCALE GENOMIC DNA]</scope>
    <source>
        <strain evidence="1 2">PNUSAC012091</strain>
    </source>
</reference>
<accession>A0A624F7M9</accession>
<gene>
    <name evidence="1" type="ORF">F8Y55_09975</name>
</gene>
<name>A0A624F7M9_CAMJU</name>
<feature type="non-terminal residue" evidence="1">
    <location>
        <position position="50"/>
    </location>
</feature>
<proteinExistence type="predicted"/>
<sequence length="50" mass="5800">MKKAYYGDFGGQFLPESAMFALNELEGAFLKFSKDKLFKKELNELLKTYV</sequence>
<comment type="caution">
    <text evidence="1">The sequence shown here is derived from an EMBL/GenBank/DDBJ whole genome shotgun (WGS) entry which is preliminary data.</text>
</comment>
<organism evidence="1 2">
    <name type="scientific">Campylobacter jejuni</name>
    <dbReference type="NCBI Taxonomy" id="197"/>
    <lineage>
        <taxon>Bacteria</taxon>
        <taxon>Pseudomonadati</taxon>
        <taxon>Campylobacterota</taxon>
        <taxon>Epsilonproteobacteria</taxon>
        <taxon>Campylobacterales</taxon>
        <taxon>Campylobacteraceae</taxon>
        <taxon>Campylobacter</taxon>
    </lineage>
</organism>
<dbReference type="Gene3D" id="3.40.50.1100">
    <property type="match status" value="1"/>
</dbReference>
<protein>
    <submittedName>
        <fullName evidence="1">Tryptophan synthase subunit beta</fullName>
    </submittedName>
</protein>
<dbReference type="Proteomes" id="UP000421425">
    <property type="component" value="Unassembled WGS sequence"/>
</dbReference>